<evidence type="ECO:0000313" key="3">
    <source>
        <dbReference type="Proteomes" id="UP000073492"/>
    </source>
</evidence>
<gene>
    <name evidence="2" type="ORF">AC579_1667</name>
</gene>
<dbReference type="PANTHER" id="PTHR47843:SF2">
    <property type="entry name" value="BTB DOMAIN-CONTAINING PROTEIN"/>
    <property type="match status" value="1"/>
</dbReference>
<dbReference type="Gene3D" id="3.30.710.10">
    <property type="entry name" value="Potassium Channel Kv1.1, Chain A"/>
    <property type="match status" value="1"/>
</dbReference>
<dbReference type="OrthoDB" id="194443at2759"/>
<keyword evidence="3" id="KW-1185">Reference proteome</keyword>
<dbReference type="Pfam" id="PF00651">
    <property type="entry name" value="BTB"/>
    <property type="match status" value="1"/>
</dbReference>
<dbReference type="EMBL" id="LFZO01000210">
    <property type="protein sequence ID" value="KXT11297.1"/>
    <property type="molecule type" value="Genomic_DNA"/>
</dbReference>
<dbReference type="PANTHER" id="PTHR47843">
    <property type="entry name" value="BTB DOMAIN-CONTAINING PROTEIN-RELATED"/>
    <property type="match status" value="1"/>
</dbReference>
<organism evidence="2 3">
    <name type="scientific">Pseudocercospora musae</name>
    <dbReference type="NCBI Taxonomy" id="113226"/>
    <lineage>
        <taxon>Eukaryota</taxon>
        <taxon>Fungi</taxon>
        <taxon>Dikarya</taxon>
        <taxon>Ascomycota</taxon>
        <taxon>Pezizomycotina</taxon>
        <taxon>Dothideomycetes</taxon>
        <taxon>Dothideomycetidae</taxon>
        <taxon>Mycosphaerellales</taxon>
        <taxon>Mycosphaerellaceae</taxon>
        <taxon>Pseudocercospora</taxon>
    </lineage>
</organism>
<accession>A0A139I969</accession>
<name>A0A139I969_9PEZI</name>
<dbReference type="CDD" id="cd18186">
    <property type="entry name" value="BTB_POZ_ZBTB_KLHL-like"/>
    <property type="match status" value="1"/>
</dbReference>
<dbReference type="InterPro" id="IPR011333">
    <property type="entry name" value="SKP1/BTB/POZ_sf"/>
</dbReference>
<sequence>MSSPSAKRKRDDADVVEVGPAKIVKQVLPSTPDQFPTTQTYNSIVRIRAGKAANVEVFEVHKGILWFYSGYFRTAFNGRWKEAEEGAIDMPTISPNIFKHFIHWAYSRRLEVANKHSPSANDRLLLNLWIFGDAHEIPLLQNEVITRIHRNMVKTWRVPSASQINYVYENAMPQSLLRGFLIDIYAGTMSSTSLARSEAKTAWCRDALFDVLQIVWREGWLQQGRADVEKWDVCKYHVHEQGVRCDGSSLT</sequence>
<dbReference type="PROSITE" id="PS50097">
    <property type="entry name" value="BTB"/>
    <property type="match status" value="1"/>
</dbReference>
<proteinExistence type="predicted"/>
<comment type="caution">
    <text evidence="2">The sequence shown here is derived from an EMBL/GenBank/DDBJ whole genome shotgun (WGS) entry which is preliminary data.</text>
</comment>
<evidence type="ECO:0000313" key="2">
    <source>
        <dbReference type="EMBL" id="KXT11297.1"/>
    </source>
</evidence>
<reference evidence="2 3" key="1">
    <citation type="submission" date="2015-07" db="EMBL/GenBank/DDBJ databases">
        <title>Comparative genomics of the Sigatoka disease complex on banana suggests a link between parallel evolutionary changes in Pseudocercospora fijiensis and Pseudocercospora eumusae and increased virulence on the banana host.</title>
        <authorList>
            <person name="Chang T.-C."/>
            <person name="Salvucci A."/>
            <person name="Crous P.W."/>
            <person name="Stergiopoulos I."/>
        </authorList>
    </citation>
    <scope>NUCLEOTIDE SEQUENCE [LARGE SCALE GENOMIC DNA]</scope>
    <source>
        <strain evidence="2 3">CBS 116634</strain>
    </source>
</reference>
<dbReference type="Proteomes" id="UP000073492">
    <property type="component" value="Unassembled WGS sequence"/>
</dbReference>
<evidence type="ECO:0000259" key="1">
    <source>
        <dbReference type="PROSITE" id="PS50097"/>
    </source>
</evidence>
<dbReference type="SUPFAM" id="SSF54695">
    <property type="entry name" value="POZ domain"/>
    <property type="match status" value="1"/>
</dbReference>
<dbReference type="AlphaFoldDB" id="A0A139I969"/>
<dbReference type="InterPro" id="IPR000210">
    <property type="entry name" value="BTB/POZ_dom"/>
</dbReference>
<feature type="domain" description="BTB" evidence="1">
    <location>
        <begin position="41"/>
        <end position="114"/>
    </location>
</feature>
<protein>
    <recommendedName>
        <fullName evidence="1">BTB domain-containing protein</fullName>
    </recommendedName>
</protein>